<dbReference type="SMART" id="SM00448">
    <property type="entry name" value="REC"/>
    <property type="match status" value="1"/>
</dbReference>
<dbReference type="InterPro" id="IPR011006">
    <property type="entry name" value="CheY-like_superfamily"/>
</dbReference>
<dbReference type="PROSITE" id="PS50110">
    <property type="entry name" value="RESPONSE_REGULATORY"/>
    <property type="match status" value="1"/>
</dbReference>
<dbReference type="PROSITE" id="PS50885">
    <property type="entry name" value="HAMP"/>
    <property type="match status" value="1"/>
</dbReference>
<evidence type="ECO:0000256" key="3">
    <source>
        <dbReference type="ARBA" id="ARBA00006402"/>
    </source>
</evidence>
<keyword evidence="10" id="KW-0067">ATP-binding</keyword>
<dbReference type="InterPro" id="IPR003661">
    <property type="entry name" value="HisK_dim/P_dom"/>
</dbReference>
<dbReference type="SUPFAM" id="SSF52172">
    <property type="entry name" value="CheY-like"/>
    <property type="match status" value="1"/>
</dbReference>
<dbReference type="CDD" id="cd06225">
    <property type="entry name" value="HAMP"/>
    <property type="match status" value="1"/>
</dbReference>
<evidence type="ECO:0000256" key="11">
    <source>
        <dbReference type="ARBA" id="ARBA00023012"/>
    </source>
</evidence>
<keyword evidence="15" id="KW-1133">Transmembrane helix</keyword>
<dbReference type="InterPro" id="IPR003594">
    <property type="entry name" value="HATPase_dom"/>
</dbReference>
<evidence type="ECO:0000259" key="16">
    <source>
        <dbReference type="PROSITE" id="PS50109"/>
    </source>
</evidence>
<evidence type="ECO:0000256" key="5">
    <source>
        <dbReference type="ARBA" id="ARBA00022475"/>
    </source>
</evidence>
<keyword evidence="15" id="KW-0812">Transmembrane</keyword>
<dbReference type="InterPro" id="IPR003018">
    <property type="entry name" value="GAF"/>
</dbReference>
<dbReference type="FunFam" id="3.30.565.10:FF:000010">
    <property type="entry name" value="Sensor histidine kinase RcsC"/>
    <property type="match status" value="1"/>
</dbReference>
<dbReference type="CDD" id="cd17546">
    <property type="entry name" value="REC_hyHK_CKI1_RcsC-like"/>
    <property type="match status" value="1"/>
</dbReference>
<comment type="subcellular location">
    <subcellularLocation>
        <location evidence="2">Cell membrane</location>
        <topology evidence="2">Multi-pass membrane protein</topology>
    </subcellularLocation>
</comment>
<dbReference type="EC" id="2.7.13.3" evidence="4"/>
<evidence type="ECO:0000256" key="10">
    <source>
        <dbReference type="ARBA" id="ARBA00022840"/>
    </source>
</evidence>
<dbReference type="Proteomes" id="UP000245938">
    <property type="component" value="Unassembled WGS sequence"/>
</dbReference>
<comment type="catalytic activity">
    <reaction evidence="1">
        <text>ATP + protein L-histidine = ADP + protein N-phospho-L-histidine.</text>
        <dbReference type="EC" id="2.7.13.3"/>
    </reaction>
</comment>
<sequence>MEKEEICMKKWRNSIQSKITLGYGIIILSVFVSFIAVNFQLQKLQSERITIVDQGLKIQMLTNRMEQSVYEMEISQHASFITDEKKYMNTYDRALRQWQETYNILNPLLNKRPEQLKQLLAIQQNLDLWIMRMKEHMKEPVIGDHMHRSIEEERMKEMTALHNQFENFRLVENLTMEQEAELLNEQNAKLSSFLFIAIFGVSMLAFLLAKIVSSAITSTLNHVTQTIQKLAISQGEFEERIAISSNDEVKDLAIATNHLLDNMEQREWLQSHLNTVVSAYQGVTSIMSLAEIFLAEISVVIGASHGVFYVRSDEQFFHKKASFADGQDSFGCASFKVGEGLIGQVVKSRKLYKSDEMTKNHPFFTTDLDERQLTTLLIVPILHDGKVIAVAEFATMKEFSPIGQELLMHVMTTFGLTIDSVMRRREIVKLLNESRRLTMELQVKSEKMREQSMELRVKSLELTEMNIKLEARTLDAEAKSRELELAKQDVELKSREILQSAQYKAEFLANISHELRTPLNSILLLSEMMKENADVTISAEEVEFATIIHSSGQDLLWLINDILDLSKIGAGKVHIEFSEVNINAMPELLNLAFHHHAKKGELEFTIVIEEDVPTVFCTDEMRLHQIVKNLLSNAFKFTEKGAIRVMIRKVKALSAEMAETSDTWLAIEVEDTGIGIPIEKQDLIFESFQQADGATVRKYGGTGLGLAICKEFTKLLGGFIKLHSEVGKGSCFTVVLPSAKNDSVHMVEESIHSKDYAIEFEADFDTKRVLIVGDNYQNIFVLRRILENSGVIITVAENGRQAVEALQKTIGFDLVFMEIMMPVMDGYDAMRRIRQNLQLQQLPIIAITAHAIEAERNRCIQAGASDYISKPLSAQKIKEVLHNWIVTDAPLL</sequence>
<gene>
    <name evidence="19" type="ORF">DEX24_07260</name>
</gene>
<dbReference type="SMART" id="SM00387">
    <property type="entry name" value="HATPase_c"/>
    <property type="match status" value="1"/>
</dbReference>
<dbReference type="Gene3D" id="1.10.287.130">
    <property type="match status" value="1"/>
</dbReference>
<dbReference type="InterPro" id="IPR007891">
    <property type="entry name" value="CHASE3"/>
</dbReference>
<dbReference type="PANTHER" id="PTHR45339">
    <property type="entry name" value="HYBRID SIGNAL TRANSDUCTION HISTIDINE KINASE J"/>
    <property type="match status" value="1"/>
</dbReference>
<evidence type="ECO:0000256" key="9">
    <source>
        <dbReference type="ARBA" id="ARBA00022777"/>
    </source>
</evidence>
<dbReference type="Gene3D" id="3.30.450.40">
    <property type="match status" value="1"/>
</dbReference>
<evidence type="ECO:0000256" key="2">
    <source>
        <dbReference type="ARBA" id="ARBA00004651"/>
    </source>
</evidence>
<evidence type="ECO:0000256" key="15">
    <source>
        <dbReference type="SAM" id="Phobius"/>
    </source>
</evidence>
<proteinExistence type="inferred from homology"/>
<dbReference type="CDD" id="cd00082">
    <property type="entry name" value="HisKA"/>
    <property type="match status" value="1"/>
</dbReference>
<evidence type="ECO:0000256" key="7">
    <source>
        <dbReference type="ARBA" id="ARBA00022679"/>
    </source>
</evidence>
<comment type="caution">
    <text evidence="19">The sequence shown here is derived from an EMBL/GenBank/DDBJ whole genome shotgun (WGS) entry which is preliminary data.</text>
</comment>
<comment type="caution">
    <text evidence="14">Lacks conserved residue(s) required for the propagation of feature annotation.</text>
</comment>
<dbReference type="CDD" id="cd16922">
    <property type="entry name" value="HATPase_EvgS-ArcB-TorS-like"/>
    <property type="match status" value="1"/>
</dbReference>
<dbReference type="AlphaFoldDB" id="A0A2U3AMD9"/>
<dbReference type="Pfam" id="PF13185">
    <property type="entry name" value="GAF_2"/>
    <property type="match status" value="1"/>
</dbReference>
<comment type="similarity">
    <text evidence="3">In the N-terminal section; belongs to the phytochrome family.</text>
</comment>
<dbReference type="Gene3D" id="6.10.340.10">
    <property type="match status" value="1"/>
</dbReference>
<dbReference type="InterPro" id="IPR003660">
    <property type="entry name" value="HAMP_dom"/>
</dbReference>
<dbReference type="EMBL" id="QFVR01000007">
    <property type="protein sequence ID" value="PWI25700.1"/>
    <property type="molecule type" value="Genomic_DNA"/>
</dbReference>
<dbReference type="InterPro" id="IPR036097">
    <property type="entry name" value="HisK_dim/P_sf"/>
</dbReference>
<keyword evidence="9 19" id="KW-0418">Kinase</keyword>
<dbReference type="Pfam" id="PF02518">
    <property type="entry name" value="HATPase_c"/>
    <property type="match status" value="1"/>
</dbReference>
<protein>
    <recommendedName>
        <fullName evidence="13">Circadian input-output histidine kinase CikA</fullName>
        <ecNumber evidence="4">2.7.13.3</ecNumber>
    </recommendedName>
</protein>
<dbReference type="InterPro" id="IPR005467">
    <property type="entry name" value="His_kinase_dom"/>
</dbReference>
<evidence type="ECO:0000313" key="20">
    <source>
        <dbReference type="Proteomes" id="UP000245938"/>
    </source>
</evidence>
<name>A0A2U3AMD9_9BACL</name>
<dbReference type="SUPFAM" id="SSF47384">
    <property type="entry name" value="Homodimeric domain of signal transducing histidine kinase"/>
    <property type="match status" value="1"/>
</dbReference>
<evidence type="ECO:0000256" key="6">
    <source>
        <dbReference type="ARBA" id="ARBA00022553"/>
    </source>
</evidence>
<evidence type="ECO:0000256" key="8">
    <source>
        <dbReference type="ARBA" id="ARBA00022741"/>
    </source>
</evidence>
<dbReference type="PROSITE" id="PS50109">
    <property type="entry name" value="HIS_KIN"/>
    <property type="match status" value="1"/>
</dbReference>
<evidence type="ECO:0000259" key="17">
    <source>
        <dbReference type="PROSITE" id="PS50110"/>
    </source>
</evidence>
<feature type="domain" description="Response regulatory" evidence="17">
    <location>
        <begin position="768"/>
        <end position="885"/>
    </location>
</feature>
<dbReference type="PANTHER" id="PTHR45339:SF1">
    <property type="entry name" value="HYBRID SIGNAL TRANSDUCTION HISTIDINE KINASE J"/>
    <property type="match status" value="1"/>
</dbReference>
<keyword evidence="20" id="KW-1185">Reference proteome</keyword>
<evidence type="ECO:0000259" key="18">
    <source>
        <dbReference type="PROSITE" id="PS50885"/>
    </source>
</evidence>
<organism evidence="19 20">
    <name type="scientific">Kurthia sibirica</name>
    <dbReference type="NCBI Taxonomy" id="202750"/>
    <lineage>
        <taxon>Bacteria</taxon>
        <taxon>Bacillati</taxon>
        <taxon>Bacillota</taxon>
        <taxon>Bacilli</taxon>
        <taxon>Bacillales</taxon>
        <taxon>Caryophanaceae</taxon>
        <taxon>Kurthia</taxon>
    </lineage>
</organism>
<dbReference type="Pfam" id="PF05227">
    <property type="entry name" value="CHASE3"/>
    <property type="match status" value="1"/>
</dbReference>
<dbReference type="SUPFAM" id="SSF55874">
    <property type="entry name" value="ATPase domain of HSP90 chaperone/DNA topoisomerase II/histidine kinase"/>
    <property type="match status" value="1"/>
</dbReference>
<keyword evidence="8" id="KW-0547">Nucleotide-binding</keyword>
<evidence type="ECO:0000256" key="4">
    <source>
        <dbReference type="ARBA" id="ARBA00012438"/>
    </source>
</evidence>
<feature type="transmembrane region" description="Helical" evidence="15">
    <location>
        <begin position="20"/>
        <end position="39"/>
    </location>
</feature>
<evidence type="ECO:0000256" key="1">
    <source>
        <dbReference type="ARBA" id="ARBA00000085"/>
    </source>
</evidence>
<dbReference type="SMART" id="SM00388">
    <property type="entry name" value="HisKA"/>
    <property type="match status" value="1"/>
</dbReference>
<dbReference type="OrthoDB" id="9809348at2"/>
<dbReference type="SMART" id="SM00065">
    <property type="entry name" value="GAF"/>
    <property type="match status" value="1"/>
</dbReference>
<keyword evidence="7" id="KW-0808">Transferase</keyword>
<dbReference type="Pfam" id="PF00072">
    <property type="entry name" value="Response_reg"/>
    <property type="match status" value="1"/>
</dbReference>
<reference evidence="19 20" key="1">
    <citation type="submission" date="2018-05" db="EMBL/GenBank/DDBJ databases">
        <title>Kurthia sibirica genome sequence.</title>
        <authorList>
            <person name="Maclea K.S."/>
            <person name="Goen A.E."/>
        </authorList>
    </citation>
    <scope>NUCLEOTIDE SEQUENCE [LARGE SCALE GENOMIC DNA]</scope>
    <source>
        <strain evidence="19 20">ATCC 49154</strain>
    </source>
</reference>
<dbReference type="GO" id="GO:0005524">
    <property type="term" value="F:ATP binding"/>
    <property type="evidence" value="ECO:0007669"/>
    <property type="project" value="UniProtKB-KW"/>
</dbReference>
<feature type="domain" description="HAMP" evidence="18">
    <location>
        <begin position="214"/>
        <end position="268"/>
    </location>
</feature>
<evidence type="ECO:0000313" key="19">
    <source>
        <dbReference type="EMBL" id="PWI25700.1"/>
    </source>
</evidence>
<dbReference type="GO" id="GO:0005886">
    <property type="term" value="C:plasma membrane"/>
    <property type="evidence" value="ECO:0007669"/>
    <property type="project" value="UniProtKB-SubCell"/>
</dbReference>
<dbReference type="InterPro" id="IPR029016">
    <property type="entry name" value="GAF-like_dom_sf"/>
</dbReference>
<keyword evidence="11" id="KW-0902">Two-component regulatory system</keyword>
<dbReference type="SUPFAM" id="SSF55781">
    <property type="entry name" value="GAF domain-like"/>
    <property type="match status" value="1"/>
</dbReference>
<evidence type="ECO:0000256" key="12">
    <source>
        <dbReference type="ARBA" id="ARBA00023136"/>
    </source>
</evidence>
<keyword evidence="12 15" id="KW-0472">Membrane</keyword>
<dbReference type="InterPro" id="IPR036890">
    <property type="entry name" value="HATPase_C_sf"/>
</dbReference>
<dbReference type="InterPro" id="IPR004358">
    <property type="entry name" value="Sig_transdc_His_kin-like_C"/>
</dbReference>
<dbReference type="Gene3D" id="3.30.565.10">
    <property type="entry name" value="Histidine kinase-like ATPase, C-terminal domain"/>
    <property type="match status" value="1"/>
</dbReference>
<feature type="domain" description="Histidine kinase" evidence="16">
    <location>
        <begin position="510"/>
        <end position="740"/>
    </location>
</feature>
<dbReference type="PRINTS" id="PR00344">
    <property type="entry name" value="BCTRLSENSOR"/>
</dbReference>
<accession>A0A2U3AMD9</accession>
<evidence type="ECO:0000256" key="14">
    <source>
        <dbReference type="PROSITE-ProRule" id="PRU00169"/>
    </source>
</evidence>
<dbReference type="InterPro" id="IPR001789">
    <property type="entry name" value="Sig_transdc_resp-reg_receiver"/>
</dbReference>
<keyword evidence="6" id="KW-0597">Phosphoprotein</keyword>
<evidence type="ECO:0000256" key="13">
    <source>
        <dbReference type="ARBA" id="ARBA00074306"/>
    </source>
</evidence>
<dbReference type="GO" id="GO:0000155">
    <property type="term" value="F:phosphorelay sensor kinase activity"/>
    <property type="evidence" value="ECO:0007669"/>
    <property type="project" value="InterPro"/>
</dbReference>
<dbReference type="Gene3D" id="3.40.50.2300">
    <property type="match status" value="1"/>
</dbReference>
<keyword evidence="5" id="KW-1003">Cell membrane</keyword>
<dbReference type="Pfam" id="PF00512">
    <property type="entry name" value="HisKA"/>
    <property type="match status" value="1"/>
</dbReference>